<dbReference type="SUPFAM" id="SSF46894">
    <property type="entry name" value="C-terminal effector domain of the bipartite response regulators"/>
    <property type="match status" value="1"/>
</dbReference>
<protein>
    <submittedName>
        <fullName evidence="6">Response regulator transcription factor</fullName>
    </submittedName>
</protein>
<feature type="modified residue" description="4-aspartylphosphate" evidence="2">
    <location>
        <position position="51"/>
    </location>
</feature>
<evidence type="ECO:0000259" key="4">
    <source>
        <dbReference type="PROSITE" id="PS50110"/>
    </source>
</evidence>
<dbReference type="EMBL" id="CP110257">
    <property type="protein sequence ID" value="UZD54845.1"/>
    <property type="molecule type" value="Genomic_DNA"/>
</dbReference>
<evidence type="ECO:0000256" key="1">
    <source>
        <dbReference type="ARBA" id="ARBA00023125"/>
    </source>
</evidence>
<dbReference type="InterPro" id="IPR036388">
    <property type="entry name" value="WH-like_DNA-bd_sf"/>
</dbReference>
<dbReference type="PROSITE" id="PS50110">
    <property type="entry name" value="RESPONSE_REGULATORY"/>
    <property type="match status" value="1"/>
</dbReference>
<organism evidence="6 7">
    <name type="scientific">Caldimonas aquatica</name>
    <dbReference type="NCBI Taxonomy" id="376175"/>
    <lineage>
        <taxon>Bacteria</taxon>
        <taxon>Pseudomonadati</taxon>
        <taxon>Pseudomonadota</taxon>
        <taxon>Betaproteobacteria</taxon>
        <taxon>Burkholderiales</taxon>
        <taxon>Sphaerotilaceae</taxon>
        <taxon>Caldimonas</taxon>
    </lineage>
</organism>
<sequence>MQVLLLEDDIDLGQAVTEHLEAHGHEVQWVKRLAQAEAWMREHRADALLLDLSLPDGDALPALARWRAAGRREPALALTARGQVAERIAGLRAGADDYLVKPFDLDELIARLEAVRRRSGPAAPAPGIVLDAAARTARVGSRDVGFTAMEWAVLARLAQHPGRVYSRQEIESALADAGLSDAQSNSLEVIVSRLRKKLGAGAIHTLRGLGYRFDPAAGA</sequence>
<dbReference type="PANTHER" id="PTHR48111">
    <property type="entry name" value="REGULATOR OF RPOS"/>
    <property type="match status" value="1"/>
</dbReference>
<dbReference type="InterPro" id="IPR001789">
    <property type="entry name" value="Sig_transdc_resp-reg_receiver"/>
</dbReference>
<dbReference type="InterPro" id="IPR039420">
    <property type="entry name" value="WalR-like"/>
</dbReference>
<dbReference type="Gene3D" id="6.10.250.690">
    <property type="match status" value="1"/>
</dbReference>
<feature type="domain" description="Response regulatory" evidence="4">
    <location>
        <begin position="2"/>
        <end position="116"/>
    </location>
</feature>
<dbReference type="Proteomes" id="UP001163266">
    <property type="component" value="Chromosome"/>
</dbReference>
<feature type="domain" description="OmpR/PhoB-type" evidence="5">
    <location>
        <begin position="120"/>
        <end position="215"/>
    </location>
</feature>
<dbReference type="PROSITE" id="PS51755">
    <property type="entry name" value="OMPR_PHOB"/>
    <property type="match status" value="1"/>
</dbReference>
<dbReference type="InterPro" id="IPR011006">
    <property type="entry name" value="CheY-like_superfamily"/>
</dbReference>
<evidence type="ECO:0000259" key="5">
    <source>
        <dbReference type="PROSITE" id="PS51755"/>
    </source>
</evidence>
<dbReference type="InterPro" id="IPR016032">
    <property type="entry name" value="Sig_transdc_resp-reg_C-effctor"/>
</dbReference>
<accession>A0ABY6MS61</accession>
<dbReference type="Gene3D" id="3.40.50.2300">
    <property type="match status" value="1"/>
</dbReference>
<evidence type="ECO:0000256" key="3">
    <source>
        <dbReference type="PROSITE-ProRule" id="PRU01091"/>
    </source>
</evidence>
<feature type="DNA-binding region" description="OmpR/PhoB-type" evidence="3">
    <location>
        <begin position="120"/>
        <end position="215"/>
    </location>
</feature>
<dbReference type="PANTHER" id="PTHR48111:SF36">
    <property type="entry name" value="TRANSCRIPTIONAL REGULATORY PROTEIN CUTR"/>
    <property type="match status" value="1"/>
</dbReference>
<keyword evidence="2" id="KW-0597">Phosphoprotein</keyword>
<gene>
    <name evidence="6" type="ORF">OMP39_14470</name>
</gene>
<dbReference type="SUPFAM" id="SSF52172">
    <property type="entry name" value="CheY-like"/>
    <property type="match status" value="1"/>
</dbReference>
<keyword evidence="7" id="KW-1185">Reference proteome</keyword>
<reference evidence="6" key="1">
    <citation type="submission" date="2022-10" db="EMBL/GenBank/DDBJ databases">
        <title>Complete genome sequence of Schlegelella aquatica LMG 23380.</title>
        <authorList>
            <person name="Musilova J."/>
            <person name="Kourilova X."/>
            <person name="Bezdicek M."/>
            <person name="Hermankova K."/>
            <person name="Obruca S."/>
            <person name="Sedlar K."/>
        </authorList>
    </citation>
    <scope>NUCLEOTIDE SEQUENCE</scope>
    <source>
        <strain evidence="6">LMG 23380</strain>
    </source>
</reference>
<dbReference type="SMART" id="SM00448">
    <property type="entry name" value="REC"/>
    <property type="match status" value="1"/>
</dbReference>
<evidence type="ECO:0000313" key="7">
    <source>
        <dbReference type="Proteomes" id="UP001163266"/>
    </source>
</evidence>
<dbReference type="SMART" id="SM00862">
    <property type="entry name" value="Trans_reg_C"/>
    <property type="match status" value="1"/>
</dbReference>
<proteinExistence type="predicted"/>
<dbReference type="Pfam" id="PF00072">
    <property type="entry name" value="Response_reg"/>
    <property type="match status" value="1"/>
</dbReference>
<name>A0ABY6MS61_9BURK</name>
<evidence type="ECO:0000313" key="6">
    <source>
        <dbReference type="EMBL" id="UZD54845.1"/>
    </source>
</evidence>
<dbReference type="Gene3D" id="1.10.10.10">
    <property type="entry name" value="Winged helix-like DNA-binding domain superfamily/Winged helix DNA-binding domain"/>
    <property type="match status" value="1"/>
</dbReference>
<dbReference type="RefSeq" id="WP_264892508.1">
    <property type="nucleotide sequence ID" value="NZ_CP110257.1"/>
</dbReference>
<evidence type="ECO:0000256" key="2">
    <source>
        <dbReference type="PROSITE-ProRule" id="PRU00169"/>
    </source>
</evidence>
<dbReference type="Pfam" id="PF00486">
    <property type="entry name" value="Trans_reg_C"/>
    <property type="match status" value="1"/>
</dbReference>
<dbReference type="InterPro" id="IPR001867">
    <property type="entry name" value="OmpR/PhoB-type_DNA-bd"/>
</dbReference>
<dbReference type="CDD" id="cd00383">
    <property type="entry name" value="trans_reg_C"/>
    <property type="match status" value="1"/>
</dbReference>
<keyword evidence="1 3" id="KW-0238">DNA-binding</keyword>